<proteinExistence type="predicted"/>
<reference evidence="1" key="1">
    <citation type="journal article" date="2021" name="Proc. Natl. Acad. Sci. U.S.A.">
        <title>A Catalog of Tens of Thousands of Viruses from Human Metagenomes Reveals Hidden Associations with Chronic Diseases.</title>
        <authorList>
            <person name="Tisza M.J."/>
            <person name="Buck C.B."/>
        </authorList>
    </citation>
    <scope>NUCLEOTIDE SEQUENCE</scope>
    <source>
        <strain evidence="1">Ct0Ba24</strain>
    </source>
</reference>
<dbReference type="EMBL" id="BK035277">
    <property type="protein sequence ID" value="DAG90766.1"/>
    <property type="molecule type" value="Genomic_DNA"/>
</dbReference>
<organism evidence="1">
    <name type="scientific">Ackermannviridae sp</name>
    <dbReference type="NCBI Taxonomy" id="2831612"/>
    <lineage>
        <taxon>Viruses</taxon>
        <taxon>Duplodnaviria</taxon>
        <taxon>Heunggongvirae</taxon>
        <taxon>Uroviricota</taxon>
        <taxon>Caudoviricetes</taxon>
        <taxon>Pantevenvirales</taxon>
        <taxon>Ackermannviridae</taxon>
    </lineage>
</organism>
<sequence>MGYPRKEKITMKLTSKPLRVLSYVEAATYDPTRPELANNGGNYPQPTIVVGNDNVTVSIDDCSCGDFGSRIYVEVEAFGLEYHATYGSMLHEDEEYSDIPEFMWPIIREVEWLTGYYHIPLRDGMPA</sequence>
<evidence type="ECO:0000313" key="1">
    <source>
        <dbReference type="EMBL" id="DAG90766.1"/>
    </source>
</evidence>
<accession>A0A8S5VLA7</accession>
<name>A0A8S5VLA7_9CAUD</name>
<protein>
    <submittedName>
        <fullName evidence="1">Uncharacterized protein</fullName>
    </submittedName>
</protein>